<feature type="signal peptide" evidence="2">
    <location>
        <begin position="1"/>
        <end position="25"/>
    </location>
</feature>
<feature type="compositionally biased region" description="Polar residues" evidence="1">
    <location>
        <begin position="483"/>
        <end position="498"/>
    </location>
</feature>
<evidence type="ECO:0000313" key="4">
    <source>
        <dbReference type="Proteomes" id="UP000239563"/>
    </source>
</evidence>
<dbReference type="AlphaFoldDB" id="A0A2N8UIY3"/>
<keyword evidence="2" id="KW-0732">Signal</keyword>
<sequence length="602" mass="66048">MIGSLSAEQYGVVAVLAALATITMAKDTTCKQKLCGETQKSVDDDAGASAEGSGLEADKAAWFDIPIAIDAEQSDVEEEREVDMDLLRSRSPRQQAERESSPPIRTPSPPPATQARTPKLKHILRPKSEAEIESWKKHPWCKNTPTATYAEAVQAFYKDRYRARETRKELKQLGLPYNHITIPRLDDVLVSRGLEKMSGPSCIKKQRLGSEEQESEMDDDRAFAQAYRDTKIAQNQANSERRRLRSAGRSCDHVVSITLAEVLASRGIKDPRKASSQRTKTASGSSTQVDDRKSPRTASQVVKSQAKGCASGELSNPTDSLSSHMERPASASSSKDDPATLDPSISDEHGSYAVQDDDHDCNRSLFAHQAEDDPGGESDSDCSTTSTVSWAELRSSGLVDIRAGFERNRETLIRLSGVRPGDLTQPSDVDTRGQKRKSPAGDPERLRKKRRESHFDRTDHMPINDAATTHDDTRFAPRTLRCNTQLPPTPTPSASQLARPSGVDSWPSTYFPSASPLPTPAPSQAAPLTRTILDDATLGSLSRRASQAHECIDRLRDDLARMGSVVPREQWERVEGCMVALRQLARWADGAAVQGAKRGARM</sequence>
<organism evidence="3 4">
    <name type="scientific">Sporisorium reilianum f. sp. reilianum</name>
    <dbReference type="NCBI Taxonomy" id="72559"/>
    <lineage>
        <taxon>Eukaryota</taxon>
        <taxon>Fungi</taxon>
        <taxon>Dikarya</taxon>
        <taxon>Basidiomycota</taxon>
        <taxon>Ustilaginomycotina</taxon>
        <taxon>Ustilaginomycetes</taxon>
        <taxon>Ustilaginales</taxon>
        <taxon>Ustilaginaceae</taxon>
        <taxon>Sporisorium</taxon>
    </lineage>
</organism>
<gene>
    <name evidence="3" type="ORF">SRS1_15334</name>
</gene>
<feature type="compositionally biased region" description="Polar residues" evidence="1">
    <location>
        <begin position="274"/>
        <end position="288"/>
    </location>
</feature>
<evidence type="ECO:0000256" key="2">
    <source>
        <dbReference type="SAM" id="SignalP"/>
    </source>
</evidence>
<feature type="region of interest" description="Disordered" evidence="1">
    <location>
        <begin position="268"/>
        <end position="388"/>
    </location>
</feature>
<reference evidence="3 4" key="1">
    <citation type="submission" date="2017-02" db="EMBL/GenBank/DDBJ databases">
        <authorList>
            <person name="Peterson S.W."/>
        </authorList>
    </citation>
    <scope>NUCLEOTIDE SEQUENCE [LARGE SCALE GENOMIC DNA]</scope>
    <source>
        <strain evidence="3 4">SRS1_H2-8</strain>
    </source>
</reference>
<evidence type="ECO:0000256" key="1">
    <source>
        <dbReference type="SAM" id="MobiDB-lite"/>
    </source>
</evidence>
<feature type="region of interest" description="Disordered" evidence="1">
    <location>
        <begin position="74"/>
        <end position="120"/>
    </location>
</feature>
<feature type="compositionally biased region" description="Polar residues" evidence="1">
    <location>
        <begin position="313"/>
        <end position="323"/>
    </location>
</feature>
<feature type="compositionally biased region" description="Basic and acidic residues" evidence="1">
    <location>
        <begin position="453"/>
        <end position="469"/>
    </location>
</feature>
<feature type="region of interest" description="Disordered" evidence="1">
    <location>
        <begin position="416"/>
        <end position="469"/>
    </location>
</feature>
<name>A0A2N8UIY3_9BASI</name>
<dbReference type="EMBL" id="LT795067">
    <property type="protein sequence ID" value="SJX64905.1"/>
    <property type="molecule type" value="Genomic_DNA"/>
</dbReference>
<feature type="chain" id="PRO_5014821898" evidence="2">
    <location>
        <begin position="26"/>
        <end position="602"/>
    </location>
</feature>
<accession>A0A2N8UIY3</accession>
<evidence type="ECO:0000313" key="3">
    <source>
        <dbReference type="EMBL" id="SJX64905.1"/>
    </source>
</evidence>
<dbReference type="Proteomes" id="UP000239563">
    <property type="component" value="Chromosome XIV"/>
</dbReference>
<proteinExistence type="predicted"/>
<feature type="region of interest" description="Disordered" evidence="1">
    <location>
        <begin position="483"/>
        <end position="504"/>
    </location>
</feature>
<protein>
    <submittedName>
        <fullName evidence="3">Uncharacterized protein</fullName>
    </submittedName>
</protein>